<dbReference type="SMART" id="SM00271">
    <property type="entry name" value="DnaJ"/>
    <property type="match status" value="1"/>
</dbReference>
<dbReference type="GO" id="GO:0005739">
    <property type="term" value="C:mitochondrion"/>
    <property type="evidence" value="ECO:0007669"/>
    <property type="project" value="GOC"/>
</dbReference>
<dbReference type="InterPro" id="IPR052243">
    <property type="entry name" value="Mito_inner_membrane_organizer"/>
</dbReference>
<dbReference type="SUPFAM" id="SSF46565">
    <property type="entry name" value="Chaperone J-domain"/>
    <property type="match status" value="1"/>
</dbReference>
<dbReference type="PROSITE" id="PS50076">
    <property type="entry name" value="DNAJ_2"/>
    <property type="match status" value="1"/>
</dbReference>
<accession>A0A4Y7LLH3</accession>
<dbReference type="PRINTS" id="PR00625">
    <property type="entry name" value="JDOMAIN"/>
</dbReference>
<name>A0A4Y7LLH3_9CRUS</name>
<dbReference type="PANTHER" id="PTHR44157">
    <property type="entry name" value="DNAJ HOMOLOG SUBFAMILY C MEMBER 11"/>
    <property type="match status" value="1"/>
</dbReference>
<dbReference type="Gene3D" id="1.10.287.110">
    <property type="entry name" value="DnaJ domain"/>
    <property type="match status" value="1"/>
</dbReference>
<evidence type="ECO:0000256" key="1">
    <source>
        <dbReference type="ARBA" id="ARBA00023186"/>
    </source>
</evidence>
<dbReference type="AlphaFoldDB" id="A0A4Y7LLH3"/>
<dbReference type="FunFam" id="1.10.287.110:FF:000079">
    <property type="entry name" value="DnaJ subfamily C member"/>
    <property type="match status" value="1"/>
</dbReference>
<dbReference type="InterPro" id="IPR055225">
    <property type="entry name" value="DNAJC11-like_beta-barrel"/>
</dbReference>
<dbReference type="GO" id="GO:0042407">
    <property type="term" value="P:cristae formation"/>
    <property type="evidence" value="ECO:0007669"/>
    <property type="project" value="TreeGrafter"/>
</dbReference>
<dbReference type="Pfam" id="PF11875">
    <property type="entry name" value="DnaJ-like_C11_C"/>
    <property type="match status" value="1"/>
</dbReference>
<dbReference type="InterPro" id="IPR036869">
    <property type="entry name" value="J_dom_sf"/>
</dbReference>
<dbReference type="InterPro" id="IPR024586">
    <property type="entry name" value="DnaJ-like_C11_C"/>
</dbReference>
<sequence>MIKKLDMLITYSRRTCARIFLISESPVHTVMELSEELEEDFYTFLNVSRTAPQEDITNAYRRLSRIYHPDKHTDPLRKKEAEVLFNKTKRAYEVLSDAHKRAIYDNLGTKGLETEGWEIVQRTKTPQEIREEYERLAQQKEEHRLHQRTNPKGSVTVSIDATELFTTYEDAYDEYESRIIPSIEVKGMSFSQSVEAPLTLKDTAFMSGQLSTHKGQGSGSVNVSLRRLTSAEGYAEVEMGFGSGLSFSAKGFRNLTKRIFTNMSGIVTFADRGIVLGFVSTLAHQLDKNTVGYLTYKTSGQSSMTTMLVRDTHRYRSQASIVLGVPHSYLSLSYCHKLEKHDGRLRGAIKAGTFGALVEYGLERKVSEHSSLAVAMSVGVPTGVMLKIKVSRGNQIYNFPIHLCEEVLPSPIFYGTVTPMIAWIFVRRLIVEPYVQQQKAKDIERHRAMHHSQMLERRREAEIAIDLMKETYRRIVEDEENRKGLIISKSVYGRWLDLNHRDHSDTLTDVTIPLQCLVKDSKLILHDASKSQLPGFYDPCMGEDKSLYVQYSFHGVPHEVTIQDSDTLRIPKQSHRKQP</sequence>
<evidence type="ECO:0000313" key="3">
    <source>
        <dbReference type="EMBL" id="SVE69700.1"/>
    </source>
</evidence>
<gene>
    <name evidence="3" type="primary">EOG090X03AJ</name>
</gene>
<keyword evidence="1" id="KW-0143">Chaperone</keyword>
<proteinExistence type="evidence at transcript level"/>
<reference evidence="3" key="1">
    <citation type="submission" date="2018-08" db="EMBL/GenBank/DDBJ databases">
        <authorList>
            <person name="Cornetti L."/>
        </authorList>
    </citation>
    <scope>NUCLEOTIDE SEQUENCE</scope>
    <source>
        <strain evidence="3">FI-BAL1-1</strain>
    </source>
</reference>
<dbReference type="Pfam" id="PF22774">
    <property type="entry name" value="DNAJC11_beta-barrel"/>
    <property type="match status" value="1"/>
</dbReference>
<dbReference type="PANTHER" id="PTHR44157:SF1">
    <property type="entry name" value="DNAJ HOMOLOG SUBFAMILY C MEMBER 11"/>
    <property type="match status" value="1"/>
</dbReference>
<dbReference type="CDD" id="cd06257">
    <property type="entry name" value="DnaJ"/>
    <property type="match status" value="1"/>
</dbReference>
<dbReference type="Pfam" id="PF00226">
    <property type="entry name" value="DnaJ"/>
    <property type="match status" value="1"/>
</dbReference>
<dbReference type="InterPro" id="IPR001623">
    <property type="entry name" value="DnaJ_domain"/>
</dbReference>
<feature type="domain" description="J" evidence="2">
    <location>
        <begin position="40"/>
        <end position="108"/>
    </location>
</feature>
<dbReference type="EMBL" id="LR000081">
    <property type="protein sequence ID" value="SVE69700.1"/>
    <property type="molecule type" value="mRNA"/>
</dbReference>
<protein>
    <submittedName>
        <fullName evidence="3">EOG090X03AJ</fullName>
    </submittedName>
</protein>
<organism evidence="3">
    <name type="scientific">Eubosmina coregoni</name>
    <dbReference type="NCBI Taxonomy" id="186181"/>
    <lineage>
        <taxon>Eukaryota</taxon>
        <taxon>Metazoa</taxon>
        <taxon>Ecdysozoa</taxon>
        <taxon>Arthropoda</taxon>
        <taxon>Crustacea</taxon>
        <taxon>Branchiopoda</taxon>
        <taxon>Diplostraca</taxon>
        <taxon>Cladocera</taxon>
        <taxon>Anomopoda</taxon>
        <taxon>Bosminidae</taxon>
        <taxon>Eubosmina</taxon>
    </lineage>
</organism>
<evidence type="ECO:0000259" key="2">
    <source>
        <dbReference type="PROSITE" id="PS50076"/>
    </source>
</evidence>